<organism evidence="3 4">
    <name type="scientific">Bifidobacterium tissieri</name>
    <dbReference type="NCBI Taxonomy" id="1630162"/>
    <lineage>
        <taxon>Bacteria</taxon>
        <taxon>Bacillati</taxon>
        <taxon>Actinomycetota</taxon>
        <taxon>Actinomycetes</taxon>
        <taxon>Bifidobacteriales</taxon>
        <taxon>Bifidobacteriaceae</taxon>
        <taxon>Bifidobacterium</taxon>
    </lineage>
</organism>
<comment type="caution">
    <text evidence="3">The sequence shown here is derived from an EMBL/GenBank/DDBJ whole genome shotgun (WGS) entry which is preliminary data.</text>
</comment>
<reference evidence="3 4" key="1">
    <citation type="journal article" date="2019" name="Syst. Appl. Microbiol.">
        <title>Characterization of Bifidobacterium species in feaces of the Egyptian fruit bat: Description of B. vespertilionis sp. nov. and B. rousetti sp. nov.</title>
        <authorList>
            <person name="Modesto M."/>
            <person name="Satti M."/>
            <person name="Watanabe K."/>
            <person name="Puglisi E."/>
            <person name="Morelli L."/>
            <person name="Huang C.-H."/>
            <person name="Liou J.-S."/>
            <person name="Miyashita M."/>
            <person name="Tamura T."/>
            <person name="Saito S."/>
            <person name="Mori K."/>
            <person name="Huang L."/>
            <person name="Sciavilla P."/>
            <person name="Sandri C."/>
            <person name="Spiezio C."/>
            <person name="Vitali F."/>
            <person name="Cavalieri D."/>
            <person name="Perpetuini G."/>
            <person name="Tofalo R."/>
            <person name="Bonetti A."/>
            <person name="Arita M."/>
            <person name="Mattarelli P."/>
        </authorList>
    </citation>
    <scope>NUCLEOTIDE SEQUENCE [LARGE SCALE GENOMIC DNA]</scope>
    <source>
        <strain evidence="3 4">RST7</strain>
    </source>
</reference>
<gene>
    <name evidence="3" type="ORF">EMO89_02985</name>
</gene>
<sequence length="399" mass="41559">MALGNGSGNVNNRKRKLSNFQQRKASRSRQRISITWFLLVIIVTAAIAVGAGSFLLPDRPPQLLSPAREITQAPVSTQQYDGMQQVTVIPTMSSSRQLLGNVAGTVTANWTSTELASGKRAFRVNGRTIVALATASPLYRDMTIEDQGDDVLALNNELNRLGYQASPGSKTFSAYTARGWKQLMLDSGNNSDGTLHLADTLWIPSDVVSITNWRGTTGTSVTAGTAIAEIPGQITRLDIKNGQPSDADRTLTVFGESTTLPAGAISVSDQVFCQRVMSSPQFQTMFRNSSSASAGATGSASGQGDSSSGTAGGGNADLSTGFSASLSLITPIQTLRVPAAAVFGVSDNQGCIVSHGKTLHVTIIGADLGTSLLQLSDGTQPNDISEVSLGSVIAGASCS</sequence>
<protein>
    <recommendedName>
        <fullName evidence="5">Peptidoglycan-binding domain 1 protein</fullName>
    </recommendedName>
</protein>
<accession>A0A5M9ZTR8</accession>
<evidence type="ECO:0008006" key="5">
    <source>
        <dbReference type="Google" id="ProtNLM"/>
    </source>
</evidence>
<feature type="compositionally biased region" description="Low complexity" evidence="1">
    <location>
        <begin position="289"/>
        <end position="309"/>
    </location>
</feature>
<dbReference type="RefSeq" id="WP_150380896.1">
    <property type="nucleotide sequence ID" value="NZ_RZUI01000003.1"/>
</dbReference>
<name>A0A5M9ZTR8_9BIFI</name>
<dbReference type="EMBL" id="RZUI01000003">
    <property type="protein sequence ID" value="KAA8831034.1"/>
    <property type="molecule type" value="Genomic_DNA"/>
</dbReference>
<keyword evidence="2" id="KW-1133">Transmembrane helix</keyword>
<keyword evidence="2" id="KW-0812">Transmembrane</keyword>
<dbReference type="Proteomes" id="UP000412028">
    <property type="component" value="Unassembled WGS sequence"/>
</dbReference>
<evidence type="ECO:0000256" key="2">
    <source>
        <dbReference type="SAM" id="Phobius"/>
    </source>
</evidence>
<evidence type="ECO:0000256" key="1">
    <source>
        <dbReference type="SAM" id="MobiDB-lite"/>
    </source>
</evidence>
<evidence type="ECO:0000313" key="3">
    <source>
        <dbReference type="EMBL" id="KAA8831034.1"/>
    </source>
</evidence>
<feature type="region of interest" description="Disordered" evidence="1">
    <location>
        <begin position="289"/>
        <end position="313"/>
    </location>
</feature>
<feature type="transmembrane region" description="Helical" evidence="2">
    <location>
        <begin position="34"/>
        <end position="56"/>
    </location>
</feature>
<feature type="region of interest" description="Disordered" evidence="1">
    <location>
        <begin position="1"/>
        <end position="22"/>
    </location>
</feature>
<proteinExistence type="predicted"/>
<evidence type="ECO:0000313" key="4">
    <source>
        <dbReference type="Proteomes" id="UP000412028"/>
    </source>
</evidence>
<dbReference type="AlphaFoldDB" id="A0A5M9ZTR8"/>
<dbReference type="OrthoDB" id="3268648at2"/>
<keyword evidence="2" id="KW-0472">Membrane</keyword>